<name>A0A9D2HMC0_9BACT</name>
<dbReference type="Gene3D" id="3.40.50.720">
    <property type="entry name" value="NAD(P)-binding Rossmann-like Domain"/>
    <property type="match status" value="1"/>
</dbReference>
<dbReference type="NCBIfam" id="TIGR02622">
    <property type="entry name" value="CDP_4_6_dhtase"/>
    <property type="match status" value="1"/>
</dbReference>
<dbReference type="EC" id="4.2.1.45" evidence="2"/>
<dbReference type="CDD" id="cd05252">
    <property type="entry name" value="CDP_GD_SDR_e"/>
    <property type="match status" value="1"/>
</dbReference>
<accession>A0A9D2HMC0</accession>
<dbReference type="AlphaFoldDB" id="A0A9D2HMC0"/>
<evidence type="ECO:0000259" key="1">
    <source>
        <dbReference type="Pfam" id="PF16363"/>
    </source>
</evidence>
<evidence type="ECO:0000313" key="3">
    <source>
        <dbReference type="Proteomes" id="UP000823821"/>
    </source>
</evidence>
<dbReference type="SUPFAM" id="SSF51735">
    <property type="entry name" value="NAD(P)-binding Rossmann-fold domains"/>
    <property type="match status" value="1"/>
</dbReference>
<protein>
    <submittedName>
        <fullName evidence="2">CDP-glucose 4,6-dehydratase</fullName>
        <ecNumber evidence="2">4.2.1.45</ecNumber>
    </submittedName>
</protein>
<feature type="domain" description="NAD(P)-binding" evidence="1">
    <location>
        <begin position="12"/>
        <end position="174"/>
    </location>
</feature>
<comment type="caution">
    <text evidence="2">The sequence shown here is derived from an EMBL/GenBank/DDBJ whole genome shotgun (WGS) entry which is preliminary data.</text>
</comment>
<dbReference type="Pfam" id="PF16363">
    <property type="entry name" value="GDP_Man_Dehyd"/>
    <property type="match status" value="1"/>
</dbReference>
<proteinExistence type="predicted"/>
<dbReference type="InterPro" id="IPR013445">
    <property type="entry name" value="CDP_4_6_deHydtase"/>
</dbReference>
<dbReference type="PANTHER" id="PTHR43000">
    <property type="entry name" value="DTDP-D-GLUCOSE 4,6-DEHYDRATASE-RELATED"/>
    <property type="match status" value="1"/>
</dbReference>
<dbReference type="InterPro" id="IPR036291">
    <property type="entry name" value="NAD(P)-bd_dom_sf"/>
</dbReference>
<dbReference type="Proteomes" id="UP000823821">
    <property type="component" value="Unassembled WGS sequence"/>
</dbReference>
<evidence type="ECO:0000313" key="2">
    <source>
        <dbReference type="EMBL" id="HJA78842.1"/>
    </source>
</evidence>
<keyword evidence="2" id="KW-0456">Lyase</keyword>
<dbReference type="InterPro" id="IPR016040">
    <property type="entry name" value="NAD(P)-bd_dom"/>
</dbReference>
<dbReference type="Gene3D" id="3.90.25.10">
    <property type="entry name" value="UDP-galactose 4-epimerase, domain 1"/>
    <property type="match status" value="1"/>
</dbReference>
<reference evidence="2" key="2">
    <citation type="submission" date="2021-04" db="EMBL/GenBank/DDBJ databases">
        <authorList>
            <person name="Gilroy R."/>
        </authorList>
    </citation>
    <scope>NUCLEOTIDE SEQUENCE</scope>
    <source>
        <strain evidence="2">5032</strain>
    </source>
</reference>
<reference evidence="2" key="1">
    <citation type="journal article" date="2021" name="PeerJ">
        <title>Extensive microbial diversity within the chicken gut microbiome revealed by metagenomics and culture.</title>
        <authorList>
            <person name="Gilroy R."/>
            <person name="Ravi A."/>
            <person name="Getino M."/>
            <person name="Pursley I."/>
            <person name="Horton D.L."/>
            <person name="Alikhan N.F."/>
            <person name="Baker D."/>
            <person name="Gharbi K."/>
            <person name="Hall N."/>
            <person name="Watson M."/>
            <person name="Adriaenssens E.M."/>
            <person name="Foster-Nyarko E."/>
            <person name="Jarju S."/>
            <person name="Secka A."/>
            <person name="Antonio M."/>
            <person name="Oren A."/>
            <person name="Chaudhuri R.R."/>
            <person name="La Ragione R."/>
            <person name="Hildebrand F."/>
            <person name="Pallen M.J."/>
        </authorList>
    </citation>
    <scope>NUCLEOTIDE SEQUENCE</scope>
    <source>
        <strain evidence="2">5032</strain>
    </source>
</reference>
<dbReference type="GO" id="GO:0047733">
    <property type="term" value="F:CDP-glucose 4,6-dehydratase activity"/>
    <property type="evidence" value="ECO:0007669"/>
    <property type="project" value="UniProtKB-EC"/>
</dbReference>
<organism evidence="2 3">
    <name type="scientific">Candidatus Desulfovibrio intestinavium</name>
    <dbReference type="NCBI Taxonomy" id="2838534"/>
    <lineage>
        <taxon>Bacteria</taxon>
        <taxon>Pseudomonadati</taxon>
        <taxon>Thermodesulfobacteriota</taxon>
        <taxon>Desulfovibrionia</taxon>
        <taxon>Desulfovibrionales</taxon>
        <taxon>Desulfovibrionaceae</taxon>
        <taxon>Desulfovibrio</taxon>
    </lineage>
</organism>
<dbReference type="EMBL" id="DWZD01000030">
    <property type="protein sequence ID" value="HJA78842.1"/>
    <property type="molecule type" value="Genomic_DNA"/>
</dbReference>
<sequence>MFLDCYKGRRVLITGHTGFKGSWLAAWLLSLGAEVAGYADAVPTTPSHFEAIRLAEHIRDYRGDIRDRDAVCRALSDFRPEVVFHLAAQPLVRLSYDKPALTFEANMLGTLNVLEALRACPSVAAGIFITSDKCYRNDEWVWGYRETDHLGGADPYSASKGCAEIIAHSYFQSFFGQDGPACATTRAGNVIGGGDWALDRIVPDCARAWAAGQPVQIRSPWATRPWQLVLEPLSGYLWLGAHLLGARQSPFTVRGQAYNFGPAADVNNTVAEVAAALATHWPGFVSESDPNAQAGVKECTLLKLCCDKALAHLGWKATLDFEETIRFTAEWYHRFYRGQGGKQEDASLLDFSLGQIAAYCNAAEQRQQLWVK</sequence>
<gene>
    <name evidence="2" type="primary">rfbG</name>
    <name evidence="2" type="ORF">H9784_04615</name>
</gene>